<dbReference type="PANTHER" id="PTHR38008:SF2">
    <property type="entry name" value="HEMOLYSIN"/>
    <property type="match status" value="1"/>
</dbReference>
<dbReference type="Pfam" id="PF03891">
    <property type="entry name" value="DUF333"/>
    <property type="match status" value="1"/>
</dbReference>
<organism evidence="1 2">
    <name type="scientific">Echinimonas agarilytica</name>
    <dbReference type="NCBI Taxonomy" id="1215918"/>
    <lineage>
        <taxon>Bacteria</taxon>
        <taxon>Pseudomonadati</taxon>
        <taxon>Pseudomonadota</taxon>
        <taxon>Gammaproteobacteria</taxon>
        <taxon>Alteromonadales</taxon>
        <taxon>Echinimonadaceae</taxon>
        <taxon>Echinimonas</taxon>
    </lineage>
</organism>
<dbReference type="PROSITE" id="PS51257">
    <property type="entry name" value="PROKAR_LIPOPROTEIN"/>
    <property type="match status" value="1"/>
</dbReference>
<sequence length="84" mass="8713">MNKKLMLSVAIAVVAIVGCGQSTSESNASKTAVGMANPASEYCASLGGENVTEKSEDGDVAMCKLADGKPVDAWDLFRAHHPET</sequence>
<keyword evidence="2" id="KW-1185">Reference proteome</keyword>
<dbReference type="EMBL" id="JAMQGP010000004">
    <property type="protein sequence ID" value="MCM2680108.1"/>
    <property type="molecule type" value="Genomic_DNA"/>
</dbReference>
<name>A0AA42B881_9GAMM</name>
<dbReference type="RefSeq" id="WP_251261532.1">
    <property type="nucleotide sequence ID" value="NZ_JAMQGP010000004.1"/>
</dbReference>
<dbReference type="PANTHER" id="PTHR38008">
    <property type="entry name" value="HEMOLYSIN-RELATED"/>
    <property type="match status" value="1"/>
</dbReference>
<dbReference type="InterPro" id="IPR005590">
    <property type="entry name" value="DUF333"/>
</dbReference>
<protein>
    <submittedName>
        <fullName evidence="1">DUF333 domain-containing protein</fullName>
    </submittedName>
</protein>
<dbReference type="Proteomes" id="UP001165393">
    <property type="component" value="Unassembled WGS sequence"/>
</dbReference>
<reference evidence="1 2" key="1">
    <citation type="journal article" date="2013" name="Antonie Van Leeuwenhoek">
        <title>Echinimonas agarilytica gen. nov., sp. nov., a new gammaproteobacterium isolated from the sea urchin Strongylocentrotus intermedius.</title>
        <authorList>
            <person name="Nedashkovskaya O.I."/>
            <person name="Stenkova A.M."/>
            <person name="Zhukova N.V."/>
            <person name="Van Trappen S."/>
            <person name="Lee J.S."/>
            <person name="Kim S.B."/>
        </authorList>
    </citation>
    <scope>NUCLEOTIDE SEQUENCE [LARGE SCALE GENOMIC DNA]</scope>
    <source>
        <strain evidence="1 2">KMM 6351</strain>
    </source>
</reference>
<gene>
    <name evidence="1" type="ORF">NAF29_10575</name>
</gene>
<comment type="caution">
    <text evidence="1">The sequence shown here is derived from an EMBL/GenBank/DDBJ whole genome shotgun (WGS) entry which is preliminary data.</text>
</comment>
<evidence type="ECO:0000313" key="2">
    <source>
        <dbReference type="Proteomes" id="UP001165393"/>
    </source>
</evidence>
<proteinExistence type="predicted"/>
<evidence type="ECO:0000313" key="1">
    <source>
        <dbReference type="EMBL" id="MCM2680108.1"/>
    </source>
</evidence>
<dbReference type="AlphaFoldDB" id="A0AA42B881"/>
<accession>A0AA42B881</accession>